<feature type="domain" description="HMA" evidence="17">
    <location>
        <begin position="85"/>
        <end position="151"/>
    </location>
</feature>
<dbReference type="Gene3D" id="3.40.50.1000">
    <property type="entry name" value="HAD superfamily/HAD-like"/>
    <property type="match status" value="1"/>
</dbReference>
<dbReference type="Pfam" id="PF00403">
    <property type="entry name" value="HMA"/>
    <property type="match status" value="2"/>
</dbReference>
<dbReference type="InterPro" id="IPR006121">
    <property type="entry name" value="HMA_dom"/>
</dbReference>
<keyword evidence="9 16" id="KW-0067">ATP-binding</keyword>
<dbReference type="RefSeq" id="WP_275710328.1">
    <property type="nucleotide sequence ID" value="NZ_JANCMW010000023.1"/>
</dbReference>
<comment type="caution">
    <text evidence="18">The sequence shown here is derived from an EMBL/GenBank/DDBJ whole genome shotgun (WGS) entry which is preliminary data.</text>
</comment>
<proteinExistence type="inferred from homology"/>
<evidence type="ECO:0000256" key="15">
    <source>
        <dbReference type="ARBA" id="ARBA00023136"/>
    </source>
</evidence>
<dbReference type="InterPro" id="IPR008250">
    <property type="entry name" value="ATPase_P-typ_transduc_dom_A_sf"/>
</dbReference>
<name>A0ABT5YGP8_9GAMM</name>
<dbReference type="SUPFAM" id="SSF56784">
    <property type="entry name" value="HAD-like"/>
    <property type="match status" value="1"/>
</dbReference>
<protein>
    <submittedName>
        <fullName evidence="18">Heavy metal translocating P-type ATPase</fullName>
    </submittedName>
</protein>
<sequence length="857" mass="89662">MASVSRQHHTNPSMSADARLSLPVEGMTCASCVGRVERALKAVPGVQTASVNLATERADITFTGLADPQAAVRAIESAGYTVREETTELAIEGMTCASCVGRVEKALAKIPGVLEATVNLATERARVRHFAGVVSTADLEVAVEQAGYKSNRLSAETADAGDQNAERRESEARALRRSFLTAAILTLPVFILEMGSHLIPAIHHWVMGGLGQQVNWYVQFTLATLVMFGPGLRFFRKGVPALLRGAPDMNSLVSVGTAAAYGYSIVATFVPQVLPQGTANVYFEAAAVIVTLILLGRMLEARAKGRTSQAIKRLVGLQAKTARVQRNGDTVEIALNQVTTDDIVLVRPGEKIPVDGEVVEGASYVDESMITGEPVPVSKGKGAEVVGGTINKTGAFSFRVTKVGANTVLAQIIRLVEQAQGSKLPIQALVDKVTMWFVPAVMVAATLTFLVWLVFGPSPALTFALVNAVAVLIIACPCAMGLATPTSIMVGTGRAAELGVLFRKGEALQALRDVSVIALDKTGTLTKGRPELTDLVPAEGFEYNEVLALVAAVETRSEHPIAESIVTAAKQLSLILAPIESFDATPGFGVSAKVAGRTVAVGADRFMMQVGLDVSSFLSTAQRLGEQGKSPLYAAIDGRLAGVIAVADPIRETTPEAIRALHALGLKVAMITGDNGATAAAIAKQLGIDEVAAEVLPDGKVAALKKFRINGARVAFVGDGINDAPALAEADVGLAIGTGTDVAIEAADVVLMSGDLRGVTNAIALSHATIRNIKQNLFWAFAYNAVLIPVAAGALYPLNGTLLSPIFAAAAMALSSVFVLGNALRLKRFRAPMSVEARSETPDGVIPSPKPALVNSH</sequence>
<keyword evidence="12 16" id="KW-1133">Transmembrane helix</keyword>
<evidence type="ECO:0000256" key="7">
    <source>
        <dbReference type="ARBA" id="ARBA00022741"/>
    </source>
</evidence>
<dbReference type="InterPro" id="IPR023214">
    <property type="entry name" value="HAD_sf"/>
</dbReference>
<evidence type="ECO:0000259" key="17">
    <source>
        <dbReference type="PROSITE" id="PS50846"/>
    </source>
</evidence>
<dbReference type="PANTHER" id="PTHR43520:SF8">
    <property type="entry name" value="P-TYPE CU(+) TRANSPORTER"/>
    <property type="match status" value="1"/>
</dbReference>
<evidence type="ECO:0000256" key="5">
    <source>
        <dbReference type="ARBA" id="ARBA00022723"/>
    </source>
</evidence>
<dbReference type="Gene3D" id="3.30.70.100">
    <property type="match status" value="2"/>
</dbReference>
<keyword evidence="8" id="KW-0187">Copper transport</keyword>
<organism evidence="18 19">
    <name type="scientific">Marinobacter iranensis</name>
    <dbReference type="NCBI Taxonomy" id="2962607"/>
    <lineage>
        <taxon>Bacteria</taxon>
        <taxon>Pseudomonadati</taxon>
        <taxon>Pseudomonadota</taxon>
        <taxon>Gammaproteobacteria</taxon>
        <taxon>Pseudomonadales</taxon>
        <taxon>Marinobacteraceae</taxon>
        <taxon>Marinobacter</taxon>
    </lineage>
</organism>
<dbReference type="Proteomes" id="UP001143391">
    <property type="component" value="Unassembled WGS sequence"/>
</dbReference>
<evidence type="ECO:0000256" key="3">
    <source>
        <dbReference type="ARBA" id="ARBA00022448"/>
    </source>
</evidence>
<dbReference type="EMBL" id="JANCMW010000023">
    <property type="protein sequence ID" value="MDF0752726.1"/>
    <property type="molecule type" value="Genomic_DNA"/>
</dbReference>
<dbReference type="PROSITE" id="PS01047">
    <property type="entry name" value="HMA_1"/>
    <property type="match status" value="2"/>
</dbReference>
<dbReference type="NCBIfam" id="TIGR01525">
    <property type="entry name" value="ATPase-IB_hvy"/>
    <property type="match status" value="1"/>
</dbReference>
<evidence type="ECO:0000313" key="18">
    <source>
        <dbReference type="EMBL" id="MDF0752726.1"/>
    </source>
</evidence>
<dbReference type="PANTHER" id="PTHR43520">
    <property type="entry name" value="ATP7, ISOFORM B"/>
    <property type="match status" value="1"/>
</dbReference>
<comment type="similarity">
    <text evidence="2 16">Belongs to the cation transport ATPase (P-type) (TC 3.A.3) family. Type IB subfamily.</text>
</comment>
<feature type="transmembrane region" description="Helical" evidence="16">
    <location>
        <begin position="461"/>
        <end position="484"/>
    </location>
</feature>
<keyword evidence="7 16" id="KW-0547">Nucleotide-binding</keyword>
<evidence type="ECO:0000313" key="19">
    <source>
        <dbReference type="Proteomes" id="UP001143391"/>
    </source>
</evidence>
<keyword evidence="5 16" id="KW-0479">Metal-binding</keyword>
<dbReference type="InterPro" id="IPR059000">
    <property type="entry name" value="ATPase_P-type_domA"/>
</dbReference>
<keyword evidence="14" id="KW-0406">Ion transport</keyword>
<keyword evidence="6" id="KW-0677">Repeat</keyword>
<dbReference type="NCBIfam" id="TIGR01512">
    <property type="entry name" value="ATPase-IB2_Cd"/>
    <property type="match status" value="1"/>
</dbReference>
<dbReference type="SUPFAM" id="SSF81653">
    <property type="entry name" value="Calcium ATPase, transduction domain A"/>
    <property type="match status" value="1"/>
</dbReference>
<evidence type="ECO:0000256" key="13">
    <source>
        <dbReference type="ARBA" id="ARBA00023008"/>
    </source>
</evidence>
<dbReference type="InterPro" id="IPR036412">
    <property type="entry name" value="HAD-like_sf"/>
</dbReference>
<evidence type="ECO:0000256" key="16">
    <source>
        <dbReference type="RuleBase" id="RU362081"/>
    </source>
</evidence>
<dbReference type="InterPro" id="IPR006122">
    <property type="entry name" value="HMA_Cu_ion-bd"/>
</dbReference>
<reference evidence="18" key="1">
    <citation type="submission" date="2022-07" db="EMBL/GenBank/DDBJ databases">
        <title>Marinobacter iranensis a new bacterium isolate from a hipersaline lake in Iran.</title>
        <authorList>
            <person name="Mohammad A.M.A."/>
            <person name="Cristina S.-P."/>
            <person name="Antonio V."/>
        </authorList>
    </citation>
    <scope>NUCLEOTIDE SEQUENCE</scope>
    <source>
        <strain evidence="18">71-i</strain>
    </source>
</reference>
<evidence type="ECO:0000256" key="1">
    <source>
        <dbReference type="ARBA" id="ARBA00004127"/>
    </source>
</evidence>
<feature type="transmembrane region" description="Helical" evidence="16">
    <location>
        <begin position="433"/>
        <end position="455"/>
    </location>
</feature>
<evidence type="ECO:0000256" key="2">
    <source>
        <dbReference type="ARBA" id="ARBA00006024"/>
    </source>
</evidence>
<dbReference type="SFLD" id="SFLDF00027">
    <property type="entry name" value="p-type_atpase"/>
    <property type="match status" value="1"/>
</dbReference>
<evidence type="ECO:0000256" key="6">
    <source>
        <dbReference type="ARBA" id="ARBA00022737"/>
    </source>
</evidence>
<dbReference type="InterPro" id="IPR001757">
    <property type="entry name" value="P_typ_ATPase"/>
</dbReference>
<feature type="transmembrane region" description="Helical" evidence="16">
    <location>
        <begin position="178"/>
        <end position="202"/>
    </location>
</feature>
<dbReference type="SFLD" id="SFLDS00003">
    <property type="entry name" value="Haloacid_Dehalogenase"/>
    <property type="match status" value="1"/>
</dbReference>
<feature type="transmembrane region" description="Helical" evidence="16">
    <location>
        <begin position="280"/>
        <end position="299"/>
    </location>
</feature>
<dbReference type="NCBIfam" id="TIGR01511">
    <property type="entry name" value="ATPase-IB1_Cu"/>
    <property type="match status" value="1"/>
</dbReference>
<dbReference type="SUPFAM" id="SSF81665">
    <property type="entry name" value="Calcium ATPase, transmembrane domain M"/>
    <property type="match status" value="1"/>
</dbReference>
<keyword evidence="13" id="KW-0186">Copper</keyword>
<dbReference type="PRINTS" id="PR00119">
    <property type="entry name" value="CATATPASE"/>
</dbReference>
<keyword evidence="16" id="KW-1003">Cell membrane</keyword>
<dbReference type="PRINTS" id="PR00943">
    <property type="entry name" value="CUATPASE"/>
</dbReference>
<feature type="transmembrane region" description="Helical" evidence="16">
    <location>
        <begin position="252"/>
        <end position="274"/>
    </location>
</feature>
<dbReference type="InterPro" id="IPR018303">
    <property type="entry name" value="ATPase_P-typ_P_site"/>
</dbReference>
<feature type="transmembrane region" description="Helical" evidence="16">
    <location>
        <begin position="777"/>
        <end position="796"/>
    </location>
</feature>
<dbReference type="CDD" id="cd02094">
    <property type="entry name" value="P-type_ATPase_Cu-like"/>
    <property type="match status" value="1"/>
</dbReference>
<dbReference type="InterPro" id="IPR017969">
    <property type="entry name" value="Heavy-metal-associated_CS"/>
</dbReference>
<keyword evidence="4 16" id="KW-0812">Transmembrane</keyword>
<dbReference type="InterPro" id="IPR023299">
    <property type="entry name" value="ATPase_P-typ_cyto_dom_N"/>
</dbReference>
<keyword evidence="3" id="KW-0813">Transport</keyword>
<dbReference type="InterPro" id="IPR036163">
    <property type="entry name" value="HMA_dom_sf"/>
</dbReference>
<evidence type="ECO:0000256" key="11">
    <source>
        <dbReference type="ARBA" id="ARBA00022967"/>
    </source>
</evidence>
<dbReference type="NCBIfam" id="TIGR01494">
    <property type="entry name" value="ATPase_P-type"/>
    <property type="match status" value="1"/>
</dbReference>
<keyword evidence="10" id="KW-0460">Magnesium</keyword>
<dbReference type="Pfam" id="PF00122">
    <property type="entry name" value="E1-E2_ATPase"/>
    <property type="match status" value="1"/>
</dbReference>
<dbReference type="CDD" id="cd00371">
    <property type="entry name" value="HMA"/>
    <property type="match status" value="2"/>
</dbReference>
<comment type="subcellular location">
    <subcellularLocation>
        <location evidence="16">Cell membrane</location>
    </subcellularLocation>
    <subcellularLocation>
        <location evidence="1">Endomembrane system</location>
        <topology evidence="1">Multi-pass membrane protein</topology>
    </subcellularLocation>
</comment>
<accession>A0ABT5YGP8</accession>
<evidence type="ECO:0000256" key="8">
    <source>
        <dbReference type="ARBA" id="ARBA00022796"/>
    </source>
</evidence>
<evidence type="ECO:0000256" key="12">
    <source>
        <dbReference type="ARBA" id="ARBA00022989"/>
    </source>
</evidence>
<dbReference type="InterPro" id="IPR023298">
    <property type="entry name" value="ATPase_P-typ_TM_dom_sf"/>
</dbReference>
<dbReference type="SUPFAM" id="SSF55008">
    <property type="entry name" value="HMA, heavy metal-associated domain"/>
    <property type="match status" value="2"/>
</dbReference>
<dbReference type="PROSITE" id="PS00154">
    <property type="entry name" value="ATPASE_E1_E2"/>
    <property type="match status" value="1"/>
</dbReference>
<dbReference type="NCBIfam" id="TIGR00003">
    <property type="entry name" value="copper ion binding protein"/>
    <property type="match status" value="2"/>
</dbReference>
<dbReference type="Pfam" id="PF00702">
    <property type="entry name" value="Hydrolase"/>
    <property type="match status" value="1"/>
</dbReference>
<keyword evidence="19" id="KW-1185">Reference proteome</keyword>
<feature type="transmembrane region" description="Helical" evidence="16">
    <location>
        <begin position="214"/>
        <end position="232"/>
    </location>
</feature>
<keyword evidence="11" id="KW-1278">Translocase</keyword>
<feature type="transmembrane region" description="Helical" evidence="16">
    <location>
        <begin position="802"/>
        <end position="824"/>
    </location>
</feature>
<evidence type="ECO:0000256" key="14">
    <source>
        <dbReference type="ARBA" id="ARBA00023065"/>
    </source>
</evidence>
<dbReference type="PROSITE" id="PS50846">
    <property type="entry name" value="HMA_2"/>
    <property type="match status" value="2"/>
</dbReference>
<dbReference type="InterPro" id="IPR027256">
    <property type="entry name" value="P-typ_ATPase_IB"/>
</dbReference>
<dbReference type="SFLD" id="SFLDG00002">
    <property type="entry name" value="C1.7:_P-type_atpase_like"/>
    <property type="match status" value="1"/>
</dbReference>
<feature type="domain" description="HMA" evidence="17">
    <location>
        <begin position="18"/>
        <end position="83"/>
    </location>
</feature>
<evidence type="ECO:0000256" key="10">
    <source>
        <dbReference type="ARBA" id="ARBA00022842"/>
    </source>
</evidence>
<gene>
    <name evidence="18" type="ORF">NLU14_21080</name>
</gene>
<evidence type="ECO:0000256" key="9">
    <source>
        <dbReference type="ARBA" id="ARBA00022840"/>
    </source>
</evidence>
<dbReference type="InterPro" id="IPR044492">
    <property type="entry name" value="P_typ_ATPase_HD_dom"/>
</dbReference>
<dbReference type="Gene3D" id="3.40.1110.10">
    <property type="entry name" value="Calcium-transporting ATPase, cytoplasmic domain N"/>
    <property type="match status" value="1"/>
</dbReference>
<dbReference type="Gene3D" id="2.70.150.10">
    <property type="entry name" value="Calcium-transporting ATPase, cytoplasmic transduction domain A"/>
    <property type="match status" value="1"/>
</dbReference>
<keyword evidence="15 16" id="KW-0472">Membrane</keyword>
<evidence type="ECO:0000256" key="4">
    <source>
        <dbReference type="ARBA" id="ARBA00022692"/>
    </source>
</evidence>